<protein>
    <submittedName>
        <fullName evidence="1">Uncharacterized protein</fullName>
    </submittedName>
</protein>
<evidence type="ECO:0000313" key="2">
    <source>
        <dbReference type="Proteomes" id="UP000254343"/>
    </source>
</evidence>
<evidence type="ECO:0000313" key="1">
    <source>
        <dbReference type="EMBL" id="SUU85967.1"/>
    </source>
</evidence>
<dbReference type="EMBL" id="UIGB01000001">
    <property type="protein sequence ID" value="SUU85967.1"/>
    <property type="molecule type" value="Genomic_DNA"/>
</dbReference>
<accession>A0A380WCV7</accession>
<gene>
    <name evidence="1" type="ORF">NCTC12722_03185</name>
</gene>
<sequence>MIIPRFHILLERILNCAQVAAWNLPLSGVKYLPQIGH</sequence>
<name>A0A380WCV7_AFIFE</name>
<dbReference type="AlphaFoldDB" id="A0A380WCV7"/>
<reference evidence="1 2" key="1">
    <citation type="submission" date="2018-06" db="EMBL/GenBank/DDBJ databases">
        <authorList>
            <consortium name="Pathogen Informatics"/>
            <person name="Doyle S."/>
        </authorList>
    </citation>
    <scope>NUCLEOTIDE SEQUENCE [LARGE SCALE GENOMIC DNA]</scope>
    <source>
        <strain evidence="1 2">NCTC12722</strain>
    </source>
</reference>
<proteinExistence type="predicted"/>
<dbReference type="Proteomes" id="UP000254343">
    <property type="component" value="Unassembled WGS sequence"/>
</dbReference>
<organism evidence="1 2">
    <name type="scientific">Afipia felis</name>
    <name type="common">Cat scratch disease bacillus</name>
    <dbReference type="NCBI Taxonomy" id="1035"/>
    <lineage>
        <taxon>Bacteria</taxon>
        <taxon>Pseudomonadati</taxon>
        <taxon>Pseudomonadota</taxon>
        <taxon>Alphaproteobacteria</taxon>
        <taxon>Hyphomicrobiales</taxon>
        <taxon>Nitrobacteraceae</taxon>
        <taxon>Afipia</taxon>
    </lineage>
</organism>